<sequence length="232" mass="27037">MDLSPNSIIRQFVSNEFMTSSHDDFRKWYWKTFTRDQLLLIKDINYHEIERSQKITFFCDWFTSWYSCPQYIISNMEDFTKTWVKPDGTKVQSVYPSPESLHLNKGSPNSKPLEANAFAYPANQITDVNPVIRHNNWTNVSLQTMGNQLNRIEDHIQRTSNININTASTSSSTHNADIKPAFLINDFKLSDSQDFEIVDLLVKRIKQLSVNTLNKLLHPKQPLIIYSKVTFK</sequence>
<evidence type="ECO:0000313" key="2">
    <source>
        <dbReference type="EMBL" id="KAF6144213.1"/>
    </source>
</evidence>
<organism evidence="2 3">
    <name type="scientific">Kingdonia uniflora</name>
    <dbReference type="NCBI Taxonomy" id="39325"/>
    <lineage>
        <taxon>Eukaryota</taxon>
        <taxon>Viridiplantae</taxon>
        <taxon>Streptophyta</taxon>
        <taxon>Embryophyta</taxon>
        <taxon>Tracheophyta</taxon>
        <taxon>Spermatophyta</taxon>
        <taxon>Magnoliopsida</taxon>
        <taxon>Ranunculales</taxon>
        <taxon>Circaeasteraceae</taxon>
        <taxon>Kingdonia</taxon>
    </lineage>
</organism>
<proteinExistence type="predicted"/>
<dbReference type="Pfam" id="PF24496">
    <property type="entry name" value="DUF7588"/>
    <property type="match status" value="1"/>
</dbReference>
<name>A0A7J7LNK6_9MAGN</name>
<feature type="domain" description="DUF7588" evidence="1">
    <location>
        <begin position="11"/>
        <end position="74"/>
    </location>
</feature>
<gene>
    <name evidence="2" type="ORF">GIB67_004886</name>
</gene>
<evidence type="ECO:0000313" key="3">
    <source>
        <dbReference type="Proteomes" id="UP000541444"/>
    </source>
</evidence>
<dbReference type="InterPro" id="IPR056010">
    <property type="entry name" value="DUF7588"/>
</dbReference>
<dbReference type="AlphaFoldDB" id="A0A7J7LNK6"/>
<protein>
    <recommendedName>
        <fullName evidence="1">DUF7588 domain-containing protein</fullName>
    </recommendedName>
</protein>
<reference evidence="2 3" key="1">
    <citation type="journal article" date="2020" name="IScience">
        <title>Genome Sequencing of the Endangered Kingdonia uniflora (Circaeasteraceae, Ranunculales) Reveals Potential Mechanisms of Evolutionary Specialization.</title>
        <authorList>
            <person name="Sun Y."/>
            <person name="Deng T."/>
            <person name="Zhang A."/>
            <person name="Moore M.J."/>
            <person name="Landis J.B."/>
            <person name="Lin N."/>
            <person name="Zhang H."/>
            <person name="Zhang X."/>
            <person name="Huang J."/>
            <person name="Zhang X."/>
            <person name="Sun H."/>
            <person name="Wang H."/>
        </authorList>
    </citation>
    <scope>NUCLEOTIDE SEQUENCE [LARGE SCALE GENOMIC DNA]</scope>
    <source>
        <strain evidence="2">TB1705</strain>
        <tissue evidence="2">Leaf</tissue>
    </source>
</reference>
<dbReference type="Proteomes" id="UP000541444">
    <property type="component" value="Unassembled WGS sequence"/>
</dbReference>
<accession>A0A7J7LNK6</accession>
<evidence type="ECO:0000259" key="1">
    <source>
        <dbReference type="Pfam" id="PF24496"/>
    </source>
</evidence>
<keyword evidence="3" id="KW-1185">Reference proteome</keyword>
<comment type="caution">
    <text evidence="2">The sequence shown here is derived from an EMBL/GenBank/DDBJ whole genome shotgun (WGS) entry which is preliminary data.</text>
</comment>
<dbReference type="EMBL" id="JACGCM010002137">
    <property type="protein sequence ID" value="KAF6144213.1"/>
    <property type="molecule type" value="Genomic_DNA"/>
</dbReference>